<dbReference type="EMBL" id="PVEM01000012">
    <property type="protein sequence ID" value="PTD05663.1"/>
    <property type="molecule type" value="Genomic_DNA"/>
</dbReference>
<dbReference type="AlphaFoldDB" id="A0A2T4GQ24"/>
<name>A0A2T4GQ24_FUSCU</name>
<accession>A0A2T4GQ24</accession>
<dbReference type="SUPFAM" id="SSF51735">
    <property type="entry name" value="NAD(P)-binding Rossmann-fold domains"/>
    <property type="match status" value="1"/>
</dbReference>
<dbReference type="Pfam" id="PF04321">
    <property type="entry name" value="RmlD_sub_bind"/>
    <property type="match status" value="1"/>
</dbReference>
<evidence type="ECO:0000259" key="4">
    <source>
        <dbReference type="Pfam" id="PF04321"/>
    </source>
</evidence>
<protein>
    <submittedName>
        <fullName evidence="5">Bifunctional dTDP-4-dehydrorhamnose 3,5-epimerase/dTDP-4-dehydrorhamnose reductase</fullName>
    </submittedName>
</protein>
<dbReference type="PANTHER" id="PTHR10491:SF4">
    <property type="entry name" value="METHIONINE ADENOSYLTRANSFERASE 2 SUBUNIT BETA"/>
    <property type="match status" value="1"/>
</dbReference>
<feature type="transmembrane region" description="Helical" evidence="2">
    <location>
        <begin position="229"/>
        <end position="249"/>
    </location>
</feature>
<comment type="caution">
    <text evidence="5">The sequence shown here is derived from an EMBL/GenBank/DDBJ whole genome shotgun (WGS) entry which is preliminary data.</text>
</comment>
<keyword evidence="6" id="KW-1185">Reference proteome</keyword>
<sequence>MPNRFLIWGETGWVAGHLKALLEIQGKDVHTTSVRMENITQVAEELKRIQPTHVLNAAGCTGRPNVDWCEDNKAQTVRSNVIGTLTLADQCDLLGIHCTVFATGCIYQYDEKHPVGGAGFTEQDVPNFAGSFYSMTKGHVEPILSCYENVLILRLRMPVSDDLHPRNFVTKILNYDHVVNIPNSNTILHDLLPVSISLAEHGDTGVFNFTNPGAVFTNKAIFDDDNLKFIQLSFAAFHFTTTWLVLWVISRERFAFFTPKNVSLTQMLPLSVVMTLNIIFPNLSLAFSTITFYQVARVLVTPCVAILDYTLYRVTVSGMASSTLVVACLGVAMVSYYDSRPSDDANVKTTSQIGIVFALVGVFFSSLYTVWIAAFRKKLSISSMQLLLNQAPLSAFLLLYFIPWVDEFPVIKDVSISHWILIPFSGILAMLINISQFFIIAETGPIASTVVGHTKTCTIVVLSWAISGRVATDMSVVGLLTALAGIFRGRNYMKPEQNYSAYYNTSPCRNHIYNFVITTFFTMIFTNFIAGAIALSVGVSAGPCRISSQTTGTAATTTAEASLATSTVLTTTALDFTTDLTTFLTLTGTATAETTSAAEETTSAADETTAIAEGTTTAVDETTAIETTAVDTTTAEATTTAEVVTTQATSAAPEATTSSALTVQCHTNEECDSLLDVSGLSWY</sequence>
<evidence type="ECO:0000313" key="6">
    <source>
        <dbReference type="Proteomes" id="UP000241587"/>
    </source>
</evidence>
<dbReference type="GO" id="GO:0048270">
    <property type="term" value="F:methionine adenosyltransferase regulator activity"/>
    <property type="evidence" value="ECO:0007669"/>
    <property type="project" value="TreeGrafter"/>
</dbReference>
<feature type="transmembrane region" description="Helical" evidence="2">
    <location>
        <begin position="472"/>
        <end position="491"/>
    </location>
</feature>
<feature type="transmembrane region" description="Helical" evidence="2">
    <location>
        <begin position="446"/>
        <end position="466"/>
    </location>
</feature>
<proteinExistence type="predicted"/>
<evidence type="ECO:0000256" key="1">
    <source>
        <dbReference type="SAM" id="MobiDB-lite"/>
    </source>
</evidence>
<dbReference type="PANTHER" id="PTHR10491">
    <property type="entry name" value="DTDP-4-DEHYDRORHAMNOSE REDUCTASE"/>
    <property type="match status" value="1"/>
</dbReference>
<feature type="transmembrane region" description="Helical" evidence="2">
    <location>
        <begin position="416"/>
        <end position="434"/>
    </location>
</feature>
<dbReference type="InterPro" id="IPR036291">
    <property type="entry name" value="NAD(P)-bd_dom_sf"/>
</dbReference>
<organism evidence="5 6">
    <name type="scientific">Fusarium culmorum</name>
    <dbReference type="NCBI Taxonomy" id="5516"/>
    <lineage>
        <taxon>Eukaryota</taxon>
        <taxon>Fungi</taxon>
        <taxon>Dikarya</taxon>
        <taxon>Ascomycota</taxon>
        <taxon>Pezizomycotina</taxon>
        <taxon>Sordariomycetes</taxon>
        <taxon>Hypocreomycetidae</taxon>
        <taxon>Hypocreales</taxon>
        <taxon>Nectriaceae</taxon>
        <taxon>Fusarium</taxon>
    </lineage>
</organism>
<feature type="transmembrane region" description="Helical" evidence="2">
    <location>
        <begin position="386"/>
        <end position="404"/>
    </location>
</feature>
<dbReference type="GO" id="GO:0006556">
    <property type="term" value="P:S-adenosylmethionine biosynthetic process"/>
    <property type="evidence" value="ECO:0007669"/>
    <property type="project" value="TreeGrafter"/>
</dbReference>
<gene>
    <name evidence="5" type="ORF">FCULG_00001917</name>
</gene>
<keyword evidence="2" id="KW-0812">Transmembrane</keyword>
<dbReference type="InterPro" id="IPR005913">
    <property type="entry name" value="dTDP_dehydrorham_reduct"/>
</dbReference>
<dbReference type="GO" id="GO:0048269">
    <property type="term" value="C:methionine adenosyltransferase complex"/>
    <property type="evidence" value="ECO:0007669"/>
    <property type="project" value="TreeGrafter"/>
</dbReference>
<dbReference type="OMA" id="VRMENMS"/>
<dbReference type="InterPro" id="IPR000620">
    <property type="entry name" value="EamA_dom"/>
</dbReference>
<dbReference type="Proteomes" id="UP000241587">
    <property type="component" value="Unassembled WGS sequence"/>
</dbReference>
<feature type="transmembrane region" description="Helical" evidence="2">
    <location>
        <begin position="314"/>
        <end position="333"/>
    </location>
</feature>
<evidence type="ECO:0000256" key="2">
    <source>
        <dbReference type="SAM" id="Phobius"/>
    </source>
</evidence>
<keyword evidence="2" id="KW-1133">Transmembrane helix</keyword>
<dbReference type="OrthoDB" id="16464at2759"/>
<feature type="domain" description="EamA" evidence="3">
    <location>
        <begin position="353"/>
        <end position="487"/>
    </location>
</feature>
<dbReference type="Gene3D" id="3.40.50.720">
    <property type="entry name" value="NAD(P)-binding Rossmann-like Domain"/>
    <property type="match status" value="1"/>
</dbReference>
<dbReference type="InterPro" id="IPR029903">
    <property type="entry name" value="RmlD-like-bd"/>
</dbReference>
<dbReference type="GO" id="GO:0016020">
    <property type="term" value="C:membrane"/>
    <property type="evidence" value="ECO:0007669"/>
    <property type="project" value="InterPro"/>
</dbReference>
<feature type="domain" description="RmlD-like substrate binding" evidence="4">
    <location>
        <begin position="4"/>
        <end position="174"/>
    </location>
</feature>
<keyword evidence="2" id="KW-0472">Membrane</keyword>
<dbReference type="Pfam" id="PF00892">
    <property type="entry name" value="EamA"/>
    <property type="match status" value="1"/>
</dbReference>
<reference evidence="5 6" key="1">
    <citation type="submission" date="2018-02" db="EMBL/GenBank/DDBJ databases">
        <title>Fusarium culmorum secondary metabolites in fungal-bacterial-plant interactions.</title>
        <authorList>
            <person name="Schmidt R."/>
        </authorList>
    </citation>
    <scope>NUCLEOTIDE SEQUENCE [LARGE SCALE GENOMIC DNA]</scope>
    <source>
        <strain evidence="5 6">PV</strain>
    </source>
</reference>
<feature type="region of interest" description="Disordered" evidence="1">
    <location>
        <begin position="594"/>
        <end position="619"/>
    </location>
</feature>
<evidence type="ECO:0000259" key="3">
    <source>
        <dbReference type="Pfam" id="PF00892"/>
    </source>
</evidence>
<feature type="transmembrane region" description="Helical" evidence="2">
    <location>
        <begin position="512"/>
        <end position="539"/>
    </location>
</feature>
<evidence type="ECO:0000313" key="5">
    <source>
        <dbReference type="EMBL" id="PTD05663.1"/>
    </source>
</evidence>
<feature type="transmembrane region" description="Helical" evidence="2">
    <location>
        <begin position="353"/>
        <end position="374"/>
    </location>
</feature>